<accession>A0AAV7M7K3</accession>
<feature type="region of interest" description="Disordered" evidence="1">
    <location>
        <begin position="1"/>
        <end position="120"/>
    </location>
</feature>
<proteinExistence type="predicted"/>
<gene>
    <name evidence="2" type="ORF">NDU88_002994</name>
</gene>
<evidence type="ECO:0000313" key="2">
    <source>
        <dbReference type="EMBL" id="KAJ1097878.1"/>
    </source>
</evidence>
<comment type="caution">
    <text evidence="2">The sequence shown here is derived from an EMBL/GenBank/DDBJ whole genome shotgun (WGS) entry which is preliminary data.</text>
</comment>
<dbReference type="Proteomes" id="UP001066276">
    <property type="component" value="Chromosome 10"/>
</dbReference>
<sequence>MKKRRSPLVRGGGASITSAKKCYRKPRNAGNHFISGDSMSQEPTGAMGEEPASQALQSTTGSPAMREITLSLGTLCPRSPPVRGGRSQHRERYKALQEAPQCGTSPGRAQAKGVPILAHQ</sequence>
<dbReference type="AlphaFoldDB" id="A0AAV7M7K3"/>
<reference evidence="2" key="1">
    <citation type="journal article" date="2022" name="bioRxiv">
        <title>Sequencing and chromosome-scale assembly of the giantPleurodeles waltlgenome.</title>
        <authorList>
            <person name="Brown T."/>
            <person name="Elewa A."/>
            <person name="Iarovenko S."/>
            <person name="Subramanian E."/>
            <person name="Araus A.J."/>
            <person name="Petzold A."/>
            <person name="Susuki M."/>
            <person name="Suzuki K.-i.T."/>
            <person name="Hayashi T."/>
            <person name="Toyoda A."/>
            <person name="Oliveira C."/>
            <person name="Osipova E."/>
            <person name="Leigh N.D."/>
            <person name="Simon A."/>
            <person name="Yun M.H."/>
        </authorList>
    </citation>
    <scope>NUCLEOTIDE SEQUENCE</scope>
    <source>
        <strain evidence="2">20211129_DDA</strain>
        <tissue evidence="2">Liver</tissue>
    </source>
</reference>
<evidence type="ECO:0000313" key="3">
    <source>
        <dbReference type="Proteomes" id="UP001066276"/>
    </source>
</evidence>
<evidence type="ECO:0000256" key="1">
    <source>
        <dbReference type="SAM" id="MobiDB-lite"/>
    </source>
</evidence>
<protein>
    <submittedName>
        <fullName evidence="2">Uncharacterized protein</fullName>
    </submittedName>
</protein>
<organism evidence="2 3">
    <name type="scientific">Pleurodeles waltl</name>
    <name type="common">Iberian ribbed newt</name>
    <dbReference type="NCBI Taxonomy" id="8319"/>
    <lineage>
        <taxon>Eukaryota</taxon>
        <taxon>Metazoa</taxon>
        <taxon>Chordata</taxon>
        <taxon>Craniata</taxon>
        <taxon>Vertebrata</taxon>
        <taxon>Euteleostomi</taxon>
        <taxon>Amphibia</taxon>
        <taxon>Batrachia</taxon>
        <taxon>Caudata</taxon>
        <taxon>Salamandroidea</taxon>
        <taxon>Salamandridae</taxon>
        <taxon>Pleurodelinae</taxon>
        <taxon>Pleurodeles</taxon>
    </lineage>
</organism>
<keyword evidence="3" id="KW-1185">Reference proteome</keyword>
<name>A0AAV7M7K3_PLEWA</name>
<dbReference type="EMBL" id="JANPWB010000014">
    <property type="protein sequence ID" value="KAJ1097878.1"/>
    <property type="molecule type" value="Genomic_DNA"/>
</dbReference>